<evidence type="ECO:0000256" key="11">
    <source>
        <dbReference type="ARBA" id="ARBA00023033"/>
    </source>
</evidence>
<dbReference type="Gene3D" id="1.10.630.10">
    <property type="entry name" value="Cytochrome P450"/>
    <property type="match status" value="1"/>
</dbReference>
<comment type="similarity">
    <text evidence="4">Belongs to the cytochrome P450 family.</text>
</comment>
<keyword evidence="10" id="KW-0408">Iron</keyword>
<evidence type="ECO:0000256" key="6">
    <source>
        <dbReference type="ARBA" id="ARBA00022692"/>
    </source>
</evidence>
<evidence type="ECO:0000256" key="1">
    <source>
        <dbReference type="ARBA" id="ARBA00001971"/>
    </source>
</evidence>
<dbReference type="GO" id="GO:0005506">
    <property type="term" value="F:iron ion binding"/>
    <property type="evidence" value="ECO:0007669"/>
    <property type="project" value="InterPro"/>
</dbReference>
<evidence type="ECO:0000256" key="3">
    <source>
        <dbReference type="ARBA" id="ARBA00004721"/>
    </source>
</evidence>
<comment type="subcellular location">
    <subcellularLocation>
        <location evidence="2">Membrane</location>
    </subcellularLocation>
</comment>
<proteinExistence type="inferred from homology"/>
<evidence type="ECO:0000313" key="14">
    <source>
        <dbReference type="Proteomes" id="UP000219338"/>
    </source>
</evidence>
<keyword evidence="8" id="KW-1133">Transmembrane helix</keyword>
<keyword evidence="5" id="KW-0349">Heme</keyword>
<dbReference type="STRING" id="47428.A0A284SDA2"/>
<evidence type="ECO:0000256" key="9">
    <source>
        <dbReference type="ARBA" id="ARBA00023002"/>
    </source>
</evidence>
<dbReference type="GO" id="GO:0016705">
    <property type="term" value="F:oxidoreductase activity, acting on paired donors, with incorporation or reduction of molecular oxygen"/>
    <property type="evidence" value="ECO:0007669"/>
    <property type="project" value="InterPro"/>
</dbReference>
<name>A0A284SDA2_ARMOS</name>
<dbReference type="EMBL" id="FUEG01000080">
    <property type="protein sequence ID" value="SJL18975.1"/>
    <property type="molecule type" value="Genomic_DNA"/>
</dbReference>
<dbReference type="GO" id="GO:0016020">
    <property type="term" value="C:membrane"/>
    <property type="evidence" value="ECO:0007669"/>
    <property type="project" value="UniProtKB-SubCell"/>
</dbReference>
<gene>
    <name evidence="13" type="ORF">ARMOST_22580</name>
</gene>
<evidence type="ECO:0000256" key="4">
    <source>
        <dbReference type="ARBA" id="ARBA00010617"/>
    </source>
</evidence>
<dbReference type="GO" id="GO:0020037">
    <property type="term" value="F:heme binding"/>
    <property type="evidence" value="ECO:0007669"/>
    <property type="project" value="InterPro"/>
</dbReference>
<protein>
    <recommendedName>
        <fullName evidence="15">Cytochrome P450</fullName>
    </recommendedName>
</protein>
<dbReference type="Pfam" id="PF00067">
    <property type="entry name" value="p450"/>
    <property type="match status" value="1"/>
</dbReference>
<dbReference type="Proteomes" id="UP000219338">
    <property type="component" value="Unassembled WGS sequence"/>
</dbReference>
<evidence type="ECO:0000256" key="5">
    <source>
        <dbReference type="ARBA" id="ARBA00022617"/>
    </source>
</evidence>
<comment type="pathway">
    <text evidence="3">Secondary metabolite biosynthesis; terpenoid biosynthesis.</text>
</comment>
<keyword evidence="6" id="KW-0812">Transmembrane</keyword>
<dbReference type="GO" id="GO:0004497">
    <property type="term" value="F:monooxygenase activity"/>
    <property type="evidence" value="ECO:0007669"/>
    <property type="project" value="UniProtKB-KW"/>
</dbReference>
<dbReference type="PANTHER" id="PTHR24305">
    <property type="entry name" value="CYTOCHROME P450"/>
    <property type="match status" value="1"/>
</dbReference>
<evidence type="ECO:0000256" key="7">
    <source>
        <dbReference type="ARBA" id="ARBA00022723"/>
    </source>
</evidence>
<keyword evidence="11" id="KW-0503">Monooxygenase</keyword>
<keyword evidence="7" id="KW-0479">Metal-binding</keyword>
<dbReference type="SUPFAM" id="SSF48264">
    <property type="entry name" value="Cytochrome P450"/>
    <property type="match status" value="1"/>
</dbReference>
<accession>A0A284SDA2</accession>
<evidence type="ECO:0008006" key="15">
    <source>
        <dbReference type="Google" id="ProtNLM"/>
    </source>
</evidence>
<dbReference type="InterPro" id="IPR001128">
    <property type="entry name" value="Cyt_P450"/>
</dbReference>
<dbReference type="InterPro" id="IPR050121">
    <property type="entry name" value="Cytochrome_P450_monoxygenase"/>
</dbReference>
<evidence type="ECO:0000256" key="8">
    <source>
        <dbReference type="ARBA" id="ARBA00022989"/>
    </source>
</evidence>
<sequence>MAAFFIVVVASLLVALLLHRWFKRPSVKHVKGPPSPSFWLGHQRVLRDQDNAGDLETKWRREYGTLYRIGGCLGQDVLVVCDPKALEHVFHPSRPYPKSKDAVFILGLITGKGLGIVSGEPHHRQRKILNPAFSTAQLRNSQKKSTQLVNGIKGSLTGTGAGDTINICAWTSKATLDIIASFRYDFTSLDGSETELEQVVKHLFTASQTNPSAAELILIDLIRVLPDAVLELLRQFPTREVRQLLSVGDAAKKTAREIMASHNGMQTSEGDGDILDILAKARLAGKMQDDEIEGQLMTFVIAANETSSTSLSWLLYELAVHPEHQSIIRAELKQSNNYDSMPFLNATIKESLRLHSNAPSLIRTAPHDDILPLSGGKTLALPKGQTLNKAADVEDLFPVDFQSGYLDIVLHRFHCRQVKMHQLLTDQMILELPLAVRAVGIKNSLGRGMMFLSSSFKYIPYGMPDSGDLIESYRDRTIVKEWLMKGAGVKADGLKWGSLWVVNRRITTFNGIRPRKVIFERSTRTPAEIMEEMMEAARKGELEIANGVDGN</sequence>
<keyword evidence="12" id="KW-0472">Membrane</keyword>
<dbReference type="AlphaFoldDB" id="A0A284SDA2"/>
<evidence type="ECO:0000256" key="2">
    <source>
        <dbReference type="ARBA" id="ARBA00004370"/>
    </source>
</evidence>
<evidence type="ECO:0000256" key="10">
    <source>
        <dbReference type="ARBA" id="ARBA00023004"/>
    </source>
</evidence>
<reference evidence="14" key="1">
    <citation type="journal article" date="2017" name="Nat. Ecol. Evol.">
        <title>Genome expansion and lineage-specific genetic innovations in the forest pathogenic fungi Armillaria.</title>
        <authorList>
            <person name="Sipos G."/>
            <person name="Prasanna A.N."/>
            <person name="Walter M.C."/>
            <person name="O'Connor E."/>
            <person name="Balint B."/>
            <person name="Krizsan K."/>
            <person name="Kiss B."/>
            <person name="Hess J."/>
            <person name="Varga T."/>
            <person name="Slot J."/>
            <person name="Riley R."/>
            <person name="Boka B."/>
            <person name="Rigling D."/>
            <person name="Barry K."/>
            <person name="Lee J."/>
            <person name="Mihaltcheva S."/>
            <person name="LaButti K."/>
            <person name="Lipzen A."/>
            <person name="Waldron R."/>
            <person name="Moloney N.M."/>
            <person name="Sperisen C."/>
            <person name="Kredics L."/>
            <person name="Vagvoelgyi C."/>
            <person name="Patrignani A."/>
            <person name="Fitzpatrick D."/>
            <person name="Nagy I."/>
            <person name="Doyle S."/>
            <person name="Anderson J.B."/>
            <person name="Grigoriev I.V."/>
            <person name="Gueldener U."/>
            <person name="Muensterkoetter M."/>
            <person name="Nagy L.G."/>
        </authorList>
    </citation>
    <scope>NUCLEOTIDE SEQUENCE [LARGE SCALE GENOMIC DNA]</scope>
    <source>
        <strain evidence="14">C18/9</strain>
    </source>
</reference>
<organism evidence="13 14">
    <name type="scientific">Armillaria ostoyae</name>
    <name type="common">Armillaria root rot fungus</name>
    <dbReference type="NCBI Taxonomy" id="47428"/>
    <lineage>
        <taxon>Eukaryota</taxon>
        <taxon>Fungi</taxon>
        <taxon>Dikarya</taxon>
        <taxon>Basidiomycota</taxon>
        <taxon>Agaricomycotina</taxon>
        <taxon>Agaricomycetes</taxon>
        <taxon>Agaricomycetidae</taxon>
        <taxon>Agaricales</taxon>
        <taxon>Marasmiineae</taxon>
        <taxon>Physalacriaceae</taxon>
        <taxon>Armillaria</taxon>
    </lineage>
</organism>
<dbReference type="InterPro" id="IPR036396">
    <property type="entry name" value="Cyt_P450_sf"/>
</dbReference>
<evidence type="ECO:0000313" key="13">
    <source>
        <dbReference type="EMBL" id="SJL18975.1"/>
    </source>
</evidence>
<dbReference type="OMA" id="TINICAW"/>
<dbReference type="PANTHER" id="PTHR24305:SF166">
    <property type="entry name" value="CYTOCHROME P450 12A4, MITOCHONDRIAL-RELATED"/>
    <property type="match status" value="1"/>
</dbReference>
<comment type="cofactor">
    <cofactor evidence="1">
        <name>heme</name>
        <dbReference type="ChEBI" id="CHEBI:30413"/>
    </cofactor>
</comment>
<evidence type="ECO:0000256" key="12">
    <source>
        <dbReference type="ARBA" id="ARBA00023136"/>
    </source>
</evidence>
<dbReference type="OrthoDB" id="5076166at2759"/>
<keyword evidence="9" id="KW-0560">Oxidoreductase</keyword>
<keyword evidence="14" id="KW-1185">Reference proteome</keyword>